<dbReference type="PIRSF" id="PIRSF017393">
    <property type="entry name" value="MTase_SAV2177"/>
    <property type="match status" value="1"/>
</dbReference>
<organism evidence="1 2">
    <name type="scientific">Polyplosphaeria fusca</name>
    <dbReference type="NCBI Taxonomy" id="682080"/>
    <lineage>
        <taxon>Eukaryota</taxon>
        <taxon>Fungi</taxon>
        <taxon>Dikarya</taxon>
        <taxon>Ascomycota</taxon>
        <taxon>Pezizomycotina</taxon>
        <taxon>Dothideomycetes</taxon>
        <taxon>Pleosporomycetidae</taxon>
        <taxon>Pleosporales</taxon>
        <taxon>Tetraplosphaeriaceae</taxon>
        <taxon>Polyplosphaeria</taxon>
    </lineage>
</organism>
<keyword evidence="2" id="KW-1185">Reference proteome</keyword>
<comment type="caution">
    <text evidence="1">The sequence shown here is derived from an EMBL/GenBank/DDBJ whole genome shotgun (WGS) entry which is preliminary data.</text>
</comment>
<dbReference type="EMBL" id="ML996114">
    <property type="protein sequence ID" value="KAF2737741.1"/>
    <property type="molecule type" value="Genomic_DNA"/>
</dbReference>
<evidence type="ECO:0000313" key="1">
    <source>
        <dbReference type="EMBL" id="KAF2737741.1"/>
    </source>
</evidence>
<proteinExistence type="predicted"/>
<dbReference type="Proteomes" id="UP000799444">
    <property type="component" value="Unassembled WGS sequence"/>
</dbReference>
<accession>A0A9P4R687</accession>
<dbReference type="InterPro" id="IPR006764">
    <property type="entry name" value="SAM_dep_MeTrfase_SAV2177_type"/>
</dbReference>
<dbReference type="InterPro" id="IPR029063">
    <property type="entry name" value="SAM-dependent_MTases_sf"/>
</dbReference>
<protein>
    <submittedName>
        <fullName evidence="1">DUF574-domain-containing protein</fullName>
    </submittedName>
</protein>
<dbReference type="SUPFAM" id="SSF53335">
    <property type="entry name" value="S-adenosyl-L-methionine-dependent methyltransferases"/>
    <property type="match status" value="1"/>
</dbReference>
<dbReference type="Pfam" id="PF04672">
    <property type="entry name" value="Methyltransf_19"/>
    <property type="match status" value="1"/>
</dbReference>
<dbReference type="Gene3D" id="3.40.50.150">
    <property type="entry name" value="Vaccinia Virus protein VP39"/>
    <property type="match status" value="1"/>
</dbReference>
<gene>
    <name evidence="1" type="ORF">EJ04DRAFT_574462</name>
</gene>
<sequence length="274" mass="31021">MAGQAQVNGSYQPTPNQPVVARMYDWYLGGTHNSEADRVAAVDVQNALPDIKPIAIENRSFLRRAVRWLAKNGVNQFVDIGSGLPTAMNTHEAVLKVKPNARILYVDIEETVVREGNEIIRKAGWHEQVSMIRASALEPETIFNNPEARRIIDFDQPVAILLIALIHFFETAQYEPVLSFWQSKIVKGSAFVMTHCSGDFRTPEAVRATIDVYARTPTPIIFRSREECLKIMGGWELVDPGLSQPELWRMEELDEREEEPPISNIWWVAVGRLV</sequence>
<name>A0A9P4R687_9PLEO</name>
<evidence type="ECO:0000313" key="2">
    <source>
        <dbReference type="Proteomes" id="UP000799444"/>
    </source>
</evidence>
<dbReference type="AlphaFoldDB" id="A0A9P4R687"/>
<reference evidence="1" key="1">
    <citation type="journal article" date="2020" name="Stud. Mycol.">
        <title>101 Dothideomycetes genomes: a test case for predicting lifestyles and emergence of pathogens.</title>
        <authorList>
            <person name="Haridas S."/>
            <person name="Albert R."/>
            <person name="Binder M."/>
            <person name="Bloem J."/>
            <person name="Labutti K."/>
            <person name="Salamov A."/>
            <person name="Andreopoulos B."/>
            <person name="Baker S."/>
            <person name="Barry K."/>
            <person name="Bills G."/>
            <person name="Bluhm B."/>
            <person name="Cannon C."/>
            <person name="Castanera R."/>
            <person name="Culley D."/>
            <person name="Daum C."/>
            <person name="Ezra D."/>
            <person name="Gonzalez J."/>
            <person name="Henrissat B."/>
            <person name="Kuo A."/>
            <person name="Liang C."/>
            <person name="Lipzen A."/>
            <person name="Lutzoni F."/>
            <person name="Magnuson J."/>
            <person name="Mondo S."/>
            <person name="Nolan M."/>
            <person name="Ohm R."/>
            <person name="Pangilinan J."/>
            <person name="Park H.-J."/>
            <person name="Ramirez L."/>
            <person name="Alfaro M."/>
            <person name="Sun H."/>
            <person name="Tritt A."/>
            <person name="Yoshinaga Y."/>
            <person name="Zwiers L.-H."/>
            <person name="Turgeon B."/>
            <person name="Goodwin S."/>
            <person name="Spatafora J."/>
            <person name="Crous P."/>
            <person name="Grigoriev I."/>
        </authorList>
    </citation>
    <scope>NUCLEOTIDE SEQUENCE</scope>
    <source>
        <strain evidence="1">CBS 125425</strain>
    </source>
</reference>
<dbReference type="OrthoDB" id="4889334at2759"/>